<keyword evidence="1" id="KW-0343">GTPase activation</keyword>
<feature type="region of interest" description="Disordered" evidence="6">
    <location>
        <begin position="284"/>
        <end position="321"/>
    </location>
</feature>
<keyword evidence="3 5" id="KW-0863">Zinc-finger</keyword>
<dbReference type="PANTHER" id="PTHR45705">
    <property type="entry name" value="FI20236P1"/>
    <property type="match status" value="1"/>
</dbReference>
<dbReference type="InterPro" id="IPR001164">
    <property type="entry name" value="ArfGAP_dom"/>
</dbReference>
<protein>
    <submittedName>
        <fullName evidence="10">Arf-GAP domain-containing protein</fullName>
    </submittedName>
</protein>
<dbReference type="GO" id="GO:0005096">
    <property type="term" value="F:GTPase activator activity"/>
    <property type="evidence" value="ECO:0007669"/>
    <property type="project" value="UniProtKB-KW"/>
</dbReference>
<dbReference type="Gene3D" id="1.10.220.150">
    <property type="entry name" value="Arf GTPase activating protein"/>
    <property type="match status" value="1"/>
</dbReference>
<name>A0A183FHC5_HELPZ</name>
<evidence type="ECO:0000256" key="3">
    <source>
        <dbReference type="ARBA" id="ARBA00022771"/>
    </source>
</evidence>
<evidence type="ECO:0000256" key="5">
    <source>
        <dbReference type="PROSITE-ProRule" id="PRU00288"/>
    </source>
</evidence>
<feature type="domain" description="Arf-GAP" evidence="7">
    <location>
        <begin position="17"/>
        <end position="126"/>
    </location>
</feature>
<reference evidence="10" key="2">
    <citation type="submission" date="2019-09" db="UniProtKB">
        <authorList>
            <consortium name="WormBaseParasite"/>
        </authorList>
    </citation>
    <scope>IDENTIFICATION</scope>
</reference>
<feature type="region of interest" description="Disordered" evidence="6">
    <location>
        <begin position="436"/>
        <end position="456"/>
    </location>
</feature>
<dbReference type="OrthoDB" id="10266696at2759"/>
<dbReference type="SUPFAM" id="SSF57863">
    <property type="entry name" value="ArfGap/RecO-like zinc finger"/>
    <property type="match status" value="1"/>
</dbReference>
<dbReference type="GO" id="GO:0005737">
    <property type="term" value="C:cytoplasm"/>
    <property type="evidence" value="ECO:0007669"/>
    <property type="project" value="TreeGrafter"/>
</dbReference>
<evidence type="ECO:0000259" key="7">
    <source>
        <dbReference type="PROSITE" id="PS50115"/>
    </source>
</evidence>
<evidence type="ECO:0000313" key="8">
    <source>
        <dbReference type="EMBL" id="VDO67128.1"/>
    </source>
</evidence>
<dbReference type="CDD" id="cd08839">
    <property type="entry name" value="ArfGap_SMAP"/>
    <property type="match status" value="1"/>
</dbReference>
<dbReference type="InterPro" id="IPR051718">
    <property type="entry name" value="ARF_GTPase-activating"/>
</dbReference>
<dbReference type="AlphaFoldDB" id="A0A183FHC5"/>
<reference evidence="8 9" key="1">
    <citation type="submission" date="2018-11" db="EMBL/GenBank/DDBJ databases">
        <authorList>
            <consortium name="Pathogen Informatics"/>
        </authorList>
    </citation>
    <scope>NUCLEOTIDE SEQUENCE [LARGE SCALE GENOMIC DNA]</scope>
</reference>
<keyword evidence="9" id="KW-1185">Reference proteome</keyword>
<evidence type="ECO:0000256" key="2">
    <source>
        <dbReference type="ARBA" id="ARBA00022723"/>
    </source>
</evidence>
<dbReference type="InterPro" id="IPR044732">
    <property type="entry name" value="ArfGAP_SMAP1-like"/>
</dbReference>
<dbReference type="FunFam" id="1.10.220.150:FF:000009">
    <property type="entry name" value="stromal membrane-associated protein 1 isoform X1"/>
    <property type="match status" value="1"/>
</dbReference>
<sequence>MRRGKADDKKAEQERLQGILLDMLKEDENKYCADCQAKTPRWAAWNLGVFICIRCAGIHRNLGVHISKVRSVNLDSWTAEQVQSMRVMGNEKARKVYEHSLPDHFRRSMADHQMEQFIRAKYEQKRCVQYCDLLVIVRGIRPYRYMLSGFVYPRVDVNDLPKPGQPASKLKAGSHSVGLKSPNAVRVSAAAVESSNSSSAVVNDLLDFSSPASSTTNVNGNSHMAGDFASLSLSSPKVELETSTRRAQSTIPITSFFQNTPTSQESEFDDVFGSFASAPVIDTIVPAGGSQPASPAHQPTSQLTPPSQPSNDLASLSSAGMVSDTKKTNADILSLFGDQTKCPTQPVFPVGGFAAFGLQAAPPHTSQSMPGMAAFGAATPISSENATFTPAPSMLNSGFTGSVPQMQPRAVPQAFPNPFEQSSGLLMMQGLQLGAPTTTGTSQTVTSQASTPTSPTAACSARANNAFADLSIGKVGGKSRGDGRCICTVFPSNLGVFEVK</sequence>
<accession>A0A183FHC5</accession>
<feature type="compositionally biased region" description="Polar residues" evidence="6">
    <location>
        <begin position="311"/>
        <end position="320"/>
    </location>
</feature>
<keyword evidence="4" id="KW-0862">Zinc</keyword>
<dbReference type="PROSITE" id="PS50115">
    <property type="entry name" value="ARFGAP"/>
    <property type="match status" value="1"/>
</dbReference>
<evidence type="ECO:0000313" key="10">
    <source>
        <dbReference type="WBParaSite" id="HPBE_0000615301-mRNA-1"/>
    </source>
</evidence>
<evidence type="ECO:0000256" key="6">
    <source>
        <dbReference type="SAM" id="MobiDB-lite"/>
    </source>
</evidence>
<evidence type="ECO:0000256" key="1">
    <source>
        <dbReference type="ARBA" id="ARBA00022468"/>
    </source>
</evidence>
<dbReference type="PRINTS" id="PR00405">
    <property type="entry name" value="REVINTRACTNG"/>
</dbReference>
<keyword evidence="2" id="KW-0479">Metal-binding</keyword>
<dbReference type="InterPro" id="IPR038508">
    <property type="entry name" value="ArfGAP_dom_sf"/>
</dbReference>
<dbReference type="InterPro" id="IPR037278">
    <property type="entry name" value="ARFGAP/RecO"/>
</dbReference>
<proteinExistence type="predicted"/>
<dbReference type="EMBL" id="UZAH01025607">
    <property type="protein sequence ID" value="VDO67128.1"/>
    <property type="molecule type" value="Genomic_DNA"/>
</dbReference>
<dbReference type="WBParaSite" id="HPBE_0000615301-mRNA-1">
    <property type="protein sequence ID" value="HPBE_0000615301-mRNA-1"/>
    <property type="gene ID" value="HPBE_0000615301"/>
</dbReference>
<dbReference type="SMART" id="SM00105">
    <property type="entry name" value="ArfGap"/>
    <property type="match status" value="1"/>
</dbReference>
<evidence type="ECO:0000313" key="9">
    <source>
        <dbReference type="Proteomes" id="UP000050761"/>
    </source>
</evidence>
<accession>A0A3P8ARK5</accession>
<dbReference type="Pfam" id="PF01412">
    <property type="entry name" value="ArfGap"/>
    <property type="match status" value="1"/>
</dbReference>
<gene>
    <name evidence="8" type="ORF">HPBE_LOCUS6154</name>
</gene>
<dbReference type="PANTHER" id="PTHR45705:SF1">
    <property type="entry name" value="FI20236P1"/>
    <property type="match status" value="1"/>
</dbReference>
<organism evidence="9 10">
    <name type="scientific">Heligmosomoides polygyrus</name>
    <name type="common">Parasitic roundworm</name>
    <dbReference type="NCBI Taxonomy" id="6339"/>
    <lineage>
        <taxon>Eukaryota</taxon>
        <taxon>Metazoa</taxon>
        <taxon>Ecdysozoa</taxon>
        <taxon>Nematoda</taxon>
        <taxon>Chromadorea</taxon>
        <taxon>Rhabditida</taxon>
        <taxon>Rhabditina</taxon>
        <taxon>Rhabditomorpha</taxon>
        <taxon>Strongyloidea</taxon>
        <taxon>Heligmosomidae</taxon>
        <taxon>Heligmosomoides</taxon>
    </lineage>
</organism>
<dbReference type="Proteomes" id="UP000050761">
    <property type="component" value="Unassembled WGS sequence"/>
</dbReference>
<dbReference type="GO" id="GO:0008270">
    <property type="term" value="F:zinc ion binding"/>
    <property type="evidence" value="ECO:0007669"/>
    <property type="project" value="UniProtKB-KW"/>
</dbReference>
<evidence type="ECO:0000256" key="4">
    <source>
        <dbReference type="ARBA" id="ARBA00022833"/>
    </source>
</evidence>